<dbReference type="EMBL" id="BAAASX010000002">
    <property type="protein sequence ID" value="GAA2328149.1"/>
    <property type="molecule type" value="Genomic_DNA"/>
</dbReference>
<evidence type="ECO:0000313" key="1">
    <source>
        <dbReference type="EMBL" id="GAA2328149.1"/>
    </source>
</evidence>
<accession>A0ABN3FDW6</accession>
<evidence type="ECO:0008006" key="3">
    <source>
        <dbReference type="Google" id="ProtNLM"/>
    </source>
</evidence>
<dbReference type="Proteomes" id="UP001501584">
    <property type="component" value="Unassembled WGS sequence"/>
</dbReference>
<evidence type="ECO:0000313" key="2">
    <source>
        <dbReference type="Proteomes" id="UP001501584"/>
    </source>
</evidence>
<comment type="caution">
    <text evidence="1">The sequence shown here is derived from an EMBL/GenBank/DDBJ whole genome shotgun (WGS) entry which is preliminary data.</text>
</comment>
<organism evidence="1 2">
    <name type="scientific">Glycomyces rutgersensis</name>
    <dbReference type="NCBI Taxonomy" id="58115"/>
    <lineage>
        <taxon>Bacteria</taxon>
        <taxon>Bacillati</taxon>
        <taxon>Actinomycetota</taxon>
        <taxon>Actinomycetes</taxon>
        <taxon>Glycomycetales</taxon>
        <taxon>Glycomycetaceae</taxon>
        <taxon>Glycomyces</taxon>
    </lineage>
</organism>
<protein>
    <recommendedName>
        <fullName evidence="3">Copper chaperone CopZ</fullName>
    </recommendedName>
</protein>
<keyword evidence="2" id="KW-1185">Reference proteome</keyword>
<dbReference type="CDD" id="cd00371">
    <property type="entry name" value="HMA"/>
    <property type="match status" value="1"/>
</dbReference>
<gene>
    <name evidence="1" type="ORF">GCM10010403_19230</name>
</gene>
<dbReference type="SUPFAM" id="SSF55008">
    <property type="entry name" value="HMA, heavy metal-associated domain"/>
    <property type="match status" value="1"/>
</dbReference>
<dbReference type="Gene3D" id="3.30.70.100">
    <property type="match status" value="1"/>
</dbReference>
<sequence>MDMIVVDYSLVAFRLTALDAGTCAHCVARLRERLLGVVGVMNVDVTPARGQVHVLVDALHVAESVADELWEAGWERTPECSGPPAMAG</sequence>
<reference evidence="1 2" key="1">
    <citation type="journal article" date="2019" name="Int. J. Syst. Evol. Microbiol.">
        <title>The Global Catalogue of Microorganisms (GCM) 10K type strain sequencing project: providing services to taxonomists for standard genome sequencing and annotation.</title>
        <authorList>
            <consortium name="The Broad Institute Genomics Platform"/>
            <consortium name="The Broad Institute Genome Sequencing Center for Infectious Disease"/>
            <person name="Wu L."/>
            <person name="Ma J."/>
        </authorList>
    </citation>
    <scope>NUCLEOTIDE SEQUENCE [LARGE SCALE GENOMIC DNA]</scope>
    <source>
        <strain evidence="1 2">JCM 6238</strain>
    </source>
</reference>
<dbReference type="InterPro" id="IPR036163">
    <property type="entry name" value="HMA_dom_sf"/>
</dbReference>
<proteinExistence type="predicted"/>
<name>A0ABN3FDW6_9ACTN</name>
<dbReference type="InterPro" id="IPR006121">
    <property type="entry name" value="HMA_dom"/>
</dbReference>